<feature type="domain" description="GAIN-B" evidence="23">
    <location>
        <begin position="1093"/>
        <end position="1277"/>
    </location>
</feature>
<dbReference type="CDD" id="cd15441">
    <property type="entry name" value="7tmB2_CELSR_Adhesion_IV"/>
    <property type="match status" value="1"/>
</dbReference>
<feature type="transmembrane region" description="Helical" evidence="19">
    <location>
        <begin position="1322"/>
        <end position="1340"/>
    </location>
</feature>
<feature type="transmembrane region" description="Helical" evidence="19">
    <location>
        <begin position="1287"/>
        <end position="1310"/>
    </location>
</feature>
<dbReference type="Pfam" id="PF02210">
    <property type="entry name" value="Laminin_G_2"/>
    <property type="match status" value="1"/>
</dbReference>
<dbReference type="PROSITE" id="PS50027">
    <property type="entry name" value="EGF_LAM_2"/>
    <property type="match status" value="1"/>
</dbReference>
<dbReference type="SMART" id="SM00282">
    <property type="entry name" value="LamG"/>
    <property type="match status" value="1"/>
</dbReference>
<dbReference type="PANTHER" id="PTHR12011">
    <property type="entry name" value="ADHESION G-PROTEIN COUPLED RECEPTOR"/>
    <property type="match status" value="1"/>
</dbReference>
<feature type="transmembrane region" description="Helical" evidence="19">
    <location>
        <begin position="1498"/>
        <end position="1521"/>
    </location>
</feature>
<dbReference type="PRINTS" id="PR00249">
    <property type="entry name" value="GPCRSECRETIN"/>
</dbReference>
<evidence type="ECO:0000259" key="24">
    <source>
        <dbReference type="PROSITE" id="PS50227"/>
    </source>
</evidence>
<dbReference type="Gene3D" id="2.60.120.200">
    <property type="match status" value="2"/>
</dbReference>
<keyword evidence="3" id="KW-0217">Developmental protein</keyword>
<feature type="disulfide bond" evidence="16">
    <location>
        <begin position="771"/>
        <end position="780"/>
    </location>
</feature>
<feature type="compositionally biased region" description="Basic residues" evidence="18">
    <location>
        <begin position="1685"/>
        <end position="1696"/>
    </location>
</feature>
<feature type="transmembrane region" description="Helical" evidence="19">
    <location>
        <begin position="1469"/>
        <end position="1492"/>
    </location>
</feature>
<dbReference type="PROSITE" id="PS50025">
    <property type="entry name" value="LAM_G_DOMAIN"/>
    <property type="match status" value="1"/>
</dbReference>
<dbReference type="InterPro" id="IPR001881">
    <property type="entry name" value="EGF-like_Ca-bd_dom"/>
</dbReference>
<evidence type="ECO:0000256" key="17">
    <source>
        <dbReference type="PROSITE-ProRule" id="PRU00460"/>
    </source>
</evidence>
<comment type="caution">
    <text evidence="16">Lacks conserved residue(s) required for the propagation of feature annotation.</text>
</comment>
<dbReference type="CDD" id="cd00054">
    <property type="entry name" value="EGF_CA"/>
    <property type="match status" value="2"/>
</dbReference>
<dbReference type="InterPro" id="IPR002049">
    <property type="entry name" value="LE_dom"/>
</dbReference>
<dbReference type="FunFam" id="2.10.25.10:FF:000011">
    <property type="entry name" value="Cadherin EGF LAG seven-pass G-type receptor"/>
    <property type="match status" value="1"/>
</dbReference>
<feature type="transmembrane region" description="Helical" evidence="19">
    <location>
        <begin position="1346"/>
        <end position="1368"/>
    </location>
</feature>
<protein>
    <recommendedName>
        <fullName evidence="28">Cadherin EGF LAG seven-pass G-type receptor 1</fullName>
    </recommendedName>
</protein>
<dbReference type="PROSITE" id="PS50261">
    <property type="entry name" value="G_PROTEIN_RECEP_F2_4"/>
    <property type="match status" value="1"/>
</dbReference>
<feature type="compositionally biased region" description="Low complexity" evidence="18">
    <location>
        <begin position="1581"/>
        <end position="1592"/>
    </location>
</feature>
<keyword evidence="12" id="KW-0675">Receptor</keyword>
<keyword evidence="7" id="KW-0677">Repeat</keyword>
<feature type="domain" description="Laminin EGF-like" evidence="22">
    <location>
        <begin position="838"/>
        <end position="885"/>
    </location>
</feature>
<dbReference type="SUPFAM" id="SSF81321">
    <property type="entry name" value="Family A G protein-coupled receptor-like"/>
    <property type="match status" value="1"/>
</dbReference>
<dbReference type="EMBL" id="JAODUP010000119">
    <property type="protein sequence ID" value="KAK2161263.1"/>
    <property type="molecule type" value="Genomic_DNA"/>
</dbReference>
<evidence type="ECO:0008006" key="28">
    <source>
        <dbReference type="Google" id="ProtNLM"/>
    </source>
</evidence>
<evidence type="ECO:0000256" key="3">
    <source>
        <dbReference type="ARBA" id="ARBA00022473"/>
    </source>
</evidence>
<dbReference type="SUPFAM" id="SSF57196">
    <property type="entry name" value="EGF/Laminin"/>
    <property type="match status" value="2"/>
</dbReference>
<evidence type="ECO:0000259" key="22">
    <source>
        <dbReference type="PROSITE" id="PS50027"/>
    </source>
</evidence>
<dbReference type="SMART" id="SM00181">
    <property type="entry name" value="EGF"/>
    <property type="match status" value="5"/>
</dbReference>
<accession>A0AAD9JZD1</accession>
<organism evidence="26 27">
    <name type="scientific">Paralvinella palmiformis</name>
    <dbReference type="NCBI Taxonomy" id="53620"/>
    <lineage>
        <taxon>Eukaryota</taxon>
        <taxon>Metazoa</taxon>
        <taxon>Spiralia</taxon>
        <taxon>Lophotrochozoa</taxon>
        <taxon>Annelida</taxon>
        <taxon>Polychaeta</taxon>
        <taxon>Sedentaria</taxon>
        <taxon>Canalipalpata</taxon>
        <taxon>Terebellida</taxon>
        <taxon>Terebelliformia</taxon>
        <taxon>Alvinellidae</taxon>
        <taxon>Paralvinella</taxon>
    </lineage>
</organism>
<comment type="caution">
    <text evidence="26">The sequence shown here is derived from an EMBL/GenBank/DDBJ whole genome shotgun (WGS) entry which is preliminary data.</text>
</comment>
<keyword evidence="8 19" id="KW-1133">Transmembrane helix</keyword>
<evidence type="ECO:0000256" key="4">
    <source>
        <dbReference type="ARBA" id="ARBA00022475"/>
    </source>
</evidence>
<evidence type="ECO:0000256" key="12">
    <source>
        <dbReference type="ARBA" id="ARBA00023170"/>
    </source>
</evidence>
<evidence type="ECO:0000256" key="5">
    <source>
        <dbReference type="ARBA" id="ARBA00022692"/>
    </source>
</evidence>
<dbReference type="Pfam" id="PF01825">
    <property type="entry name" value="GPS"/>
    <property type="match status" value="1"/>
</dbReference>
<evidence type="ECO:0000256" key="2">
    <source>
        <dbReference type="ARBA" id="ARBA00007343"/>
    </source>
</evidence>
<evidence type="ECO:0000256" key="14">
    <source>
        <dbReference type="ARBA" id="ARBA00023224"/>
    </source>
</evidence>
<dbReference type="PROSITE" id="PS50221">
    <property type="entry name" value="GAIN_B"/>
    <property type="match status" value="1"/>
</dbReference>
<dbReference type="Gene3D" id="1.25.40.610">
    <property type="match status" value="1"/>
</dbReference>
<feature type="compositionally biased region" description="Polar residues" evidence="18">
    <location>
        <begin position="1824"/>
        <end position="1837"/>
    </location>
</feature>
<feature type="domain" description="EGF-like" evidence="21">
    <location>
        <begin position="742"/>
        <end position="781"/>
    </location>
</feature>
<feature type="disulfide bond" evidence="17">
    <location>
        <begin position="838"/>
        <end position="850"/>
    </location>
</feature>
<dbReference type="GO" id="GO:0005509">
    <property type="term" value="F:calcium ion binding"/>
    <property type="evidence" value="ECO:0007669"/>
    <property type="project" value="InterPro"/>
</dbReference>
<gene>
    <name evidence="26" type="ORF">LSH36_119g03051</name>
</gene>
<evidence type="ECO:0000256" key="16">
    <source>
        <dbReference type="PROSITE-ProRule" id="PRU00076"/>
    </source>
</evidence>
<dbReference type="PANTHER" id="PTHR12011:SF470">
    <property type="entry name" value="ADHESION G PROTEIN-COUPLED RECEPTOR L2-LIKE"/>
    <property type="match status" value="1"/>
</dbReference>
<dbReference type="FunFam" id="4.10.1240.10:FF:000021">
    <property type="entry name" value="Cadherin EGF LAG seven-pass G-type receptor"/>
    <property type="match status" value="1"/>
</dbReference>
<dbReference type="CDD" id="cd00110">
    <property type="entry name" value="LamG"/>
    <property type="match status" value="2"/>
</dbReference>
<dbReference type="InterPro" id="IPR057244">
    <property type="entry name" value="GAIN_B"/>
</dbReference>
<dbReference type="FunFam" id="1.20.1070.10:FF:000058">
    <property type="entry name" value="Adhesion G protein-coupled receptor F5"/>
    <property type="match status" value="1"/>
</dbReference>
<evidence type="ECO:0000313" key="27">
    <source>
        <dbReference type="Proteomes" id="UP001208570"/>
    </source>
</evidence>
<dbReference type="InterPro" id="IPR036445">
    <property type="entry name" value="GPCR_2_extracell_dom_sf"/>
</dbReference>
<keyword evidence="4" id="KW-1003">Cell membrane</keyword>
<evidence type="ECO:0000313" key="26">
    <source>
        <dbReference type="EMBL" id="KAK2161263.1"/>
    </source>
</evidence>
<keyword evidence="11 16" id="KW-1015">Disulfide bond</keyword>
<keyword evidence="9" id="KW-0297">G-protein coupled receptor</keyword>
<dbReference type="InterPro" id="IPR046338">
    <property type="entry name" value="GAIN_dom_sf"/>
</dbReference>
<dbReference type="GO" id="GO:0005886">
    <property type="term" value="C:plasma membrane"/>
    <property type="evidence" value="ECO:0007669"/>
    <property type="project" value="UniProtKB-SubCell"/>
</dbReference>
<evidence type="ECO:0000259" key="25">
    <source>
        <dbReference type="PROSITE" id="PS50261"/>
    </source>
</evidence>
<evidence type="ECO:0000256" key="8">
    <source>
        <dbReference type="ARBA" id="ARBA00022989"/>
    </source>
</evidence>
<sequence>MLRRWCSQRRFVAERHDGINEVKSTCRLFVRLVTEEMLTNSTTVRLNKIEYETFLSQRVYDMFVSALASIIPTSEDNIFIINVQDDTDVSAKILNISFAIRNTVIGNEDIFYDAQFLREKVYLQRTLLAKLSTLEVLPFDDNLCLIEPCFNFDECSVIQKFGNASGFIGSSTMLFRPIHPVHQFQCRCPRGFSGMSTGYLCDIEVNLCYSNPCGSNGTCVSHEGGYTCKCQEGFTGEQCNIDIRNSRFKVCPPDVCKHGSRCVPLIRGGLRCEQCSVKGVTPTTQCHDCRDIEDRDQFCGLRTRSFVKGSFLMYPSLKRRHRFTIKLSFATREKDGLLFYNGRYNEKHDFIAMEIINGRIQFSFSLGAATTRVQAGLKAGLNDGNWHEVTVEYYNRTATLTVGYDCDTELAILYGSELDDHCAAHTTQILEPRYDDYDDDNDNEGGDDDGDDGSNSDDDFDGGDDNDDECAGNSNDDDDDGSDDQSHYSREFCHRFLDLTGPFQIGGLPSPPTDFQLQNTHFIGCIRDIYIDKEFLDLDSYVFNNGTQSGCVQKQSFCKNDPCKNKGIERPTYLSGNSYLLFDKVSNIGSLPWYNGIAFRTRQMAARLLTLELGSNGPDSGVEQIYIELVDGYVMYHHEKKSVTLDSSRVNDGLWHYLEARWMKDPPQIVLTLDYGQVQDIRVGNSVNSVLSRADRYNTKIGCDVNDPCDTDPCPLLTSVCTSQFGEYKCSCNWGRKGTSCDRICDRYNPCKNNARCRQLASSPTGYICECPTNFEGVYCEQQTNMPCPSGWWGSPICGPCNCPEERGFDAKCDKQTGVCSCREHHYRPEGSDTCFPCDCYSVGSTSPSCDMQTGQCDCRLHVIGRRCDMCATKFAEVTIRGCEMQYEDCPRSLHNEVWWERTPLNETAIRGCPEGALGQATRFCDASESWQEPDYSQCKSREFLKLGEQLKHLEDQSLKINAFVARSLVHQMNTATSRVEMLYLKDLNVTYAVMVHVLSYESIQAGLNLTHKQDKNFIQNIVNTLSQILAPHNRVNWEYINSHYSGTVELLYYMEKYSITLAKNMDQLFMEPFDVVQDNVVLGLDTLMPNNQTNVTIPKYNNKVRHPDMSDDATFSIPTNLVRSKSDPQNKEFPAIVCYLMFKTLGDLLPANYANDIRVLSDINLSVNVPIFAVNVLQDNQVARASPSSPVYITSRELVTESRTSPQCVYWQYIQERGFISGKWSSDGCRLVSKQRKEILNCDKSQNCTYEMEGYITCQCDHMTSFAVLTDMSAVEYAILSGDLQLMTYIAMSISMACLFVALVMFCCLRNLNSNMNSIHINLSFSLMIVELIFLVGIYRVQPEIACRIVAIFLNFFYLSSFFWMFVETLHLYRMLTELRNIDVGAMKFYYLLGYVIPGIIVGLAVGLKTDQFGNSNFCWLRTDELIIWSFTGPVCFIFGCNVAVYIMALRASCKNKKGSPDNSHVKFYLYAGLMLLPLLGIAWLFAVLSVNENVLAFHYLFAIFSCLQGIFLLLAYIIFCKSTRRQLLYQFHRLQGKKNLDDSLNGTRASMLSRSALAYHNDSLDGGLSRLQVGVSATSSSQSTSKSSGALYRPEGYLHTTSSTSTSGNVPSAYDLPANAGIAPYGWQPDRDKHTGERGQDRDSDSYSDMSAAENPDLALASSHSSDVDDDDDDEFQWGTDPKKKKHKRVRHLKVSLTPSTSAAPIPQMPPIPQTYTPSTSAAATPNLISLNGFVSPPAIPPRPGYDTFIQSYNTLKQAPSIYKQTTPPKGWPSQTHSTPTSDTGAKSPRHIELKNSSPIPSDAKYSGAANVAPPLRVDSLPPSNHNSTANSPKQQPGAIKVLTHNGSISESESASSKTSSDSSEDQYGWG</sequence>
<feature type="domain" description="G-protein coupled receptors family 2 profile 2" evidence="25">
    <location>
        <begin position="1285"/>
        <end position="1522"/>
    </location>
</feature>
<dbReference type="InterPro" id="IPR001791">
    <property type="entry name" value="Laminin_G"/>
</dbReference>
<dbReference type="InterPro" id="IPR013320">
    <property type="entry name" value="ConA-like_dom_sf"/>
</dbReference>
<dbReference type="InterPro" id="IPR000832">
    <property type="entry name" value="GPCR_2_secretin-like"/>
</dbReference>
<evidence type="ECO:0000256" key="1">
    <source>
        <dbReference type="ARBA" id="ARBA00004651"/>
    </source>
</evidence>
<dbReference type="GO" id="GO:0007189">
    <property type="term" value="P:adenylate cyclase-activating G protein-coupled receptor signaling pathway"/>
    <property type="evidence" value="ECO:0007669"/>
    <property type="project" value="TreeGrafter"/>
</dbReference>
<dbReference type="SMART" id="SM00303">
    <property type="entry name" value="GPS"/>
    <property type="match status" value="1"/>
</dbReference>
<comment type="subcellular location">
    <subcellularLocation>
        <location evidence="1">Cell membrane</location>
        <topology evidence="1">Multi-pass membrane protein</topology>
    </subcellularLocation>
</comment>
<evidence type="ECO:0000256" key="15">
    <source>
        <dbReference type="ARBA" id="ARBA00023292"/>
    </source>
</evidence>
<feature type="disulfide bond" evidence="17">
    <location>
        <begin position="840"/>
        <end position="857"/>
    </location>
</feature>
<feature type="domain" description="G-protein coupled receptors family 2 profile 1" evidence="24">
    <location>
        <begin position="870"/>
        <end position="943"/>
    </location>
</feature>
<keyword evidence="5 19" id="KW-0812">Transmembrane</keyword>
<keyword evidence="10 19" id="KW-0472">Membrane</keyword>
<evidence type="ECO:0000256" key="7">
    <source>
        <dbReference type="ARBA" id="ARBA00022737"/>
    </source>
</evidence>
<dbReference type="PROSITE" id="PS00022">
    <property type="entry name" value="EGF_1"/>
    <property type="match status" value="2"/>
</dbReference>
<dbReference type="Pfam" id="PF00008">
    <property type="entry name" value="EGF"/>
    <property type="match status" value="2"/>
</dbReference>
<dbReference type="SMART" id="SM00008">
    <property type="entry name" value="HormR"/>
    <property type="match status" value="1"/>
</dbReference>
<dbReference type="SMART" id="SM00180">
    <property type="entry name" value="EGF_Lam"/>
    <property type="match status" value="1"/>
</dbReference>
<evidence type="ECO:0000256" key="18">
    <source>
        <dbReference type="SAM" id="MobiDB-lite"/>
    </source>
</evidence>
<dbReference type="PROSITE" id="PS01248">
    <property type="entry name" value="EGF_LAM_1"/>
    <property type="match status" value="1"/>
</dbReference>
<keyword evidence="13" id="KW-0325">Glycoprotein</keyword>
<dbReference type="Pfam" id="PF02793">
    <property type="entry name" value="HRM"/>
    <property type="match status" value="1"/>
</dbReference>
<dbReference type="InterPro" id="IPR032471">
    <property type="entry name" value="AGRL2-4_GAIN_subdom_A"/>
</dbReference>
<dbReference type="InterPro" id="IPR001879">
    <property type="entry name" value="GPCR_2_extracellular_dom"/>
</dbReference>
<dbReference type="Gene3D" id="1.20.1070.10">
    <property type="entry name" value="Rhodopsin 7-helix transmembrane proteins"/>
    <property type="match status" value="1"/>
</dbReference>
<feature type="region of interest" description="Disordered" evidence="18">
    <location>
        <begin position="433"/>
        <end position="486"/>
    </location>
</feature>
<evidence type="ECO:0000256" key="11">
    <source>
        <dbReference type="ARBA" id="ARBA00023157"/>
    </source>
</evidence>
<dbReference type="SMART" id="SM00179">
    <property type="entry name" value="EGF_CA"/>
    <property type="match status" value="3"/>
</dbReference>
<evidence type="ECO:0000259" key="20">
    <source>
        <dbReference type="PROSITE" id="PS50025"/>
    </source>
</evidence>
<reference evidence="26" key="1">
    <citation type="journal article" date="2023" name="Mol. Biol. Evol.">
        <title>Third-Generation Sequencing Reveals the Adaptive Role of the Epigenome in Three Deep-Sea Polychaetes.</title>
        <authorList>
            <person name="Perez M."/>
            <person name="Aroh O."/>
            <person name="Sun Y."/>
            <person name="Lan Y."/>
            <person name="Juniper S.K."/>
            <person name="Young C.R."/>
            <person name="Angers B."/>
            <person name="Qian P.Y."/>
        </authorList>
    </citation>
    <scope>NUCLEOTIDE SEQUENCE</scope>
    <source>
        <strain evidence="26">P08H-3</strain>
    </source>
</reference>
<dbReference type="SUPFAM" id="SSF49899">
    <property type="entry name" value="Concanavalin A-like lectins/glucanases"/>
    <property type="match status" value="2"/>
</dbReference>
<evidence type="ECO:0000259" key="23">
    <source>
        <dbReference type="PROSITE" id="PS50221"/>
    </source>
</evidence>
<keyword evidence="14" id="KW-0807">Transducer</keyword>
<feature type="domain" description="EGF-like" evidence="21">
    <location>
        <begin position="204"/>
        <end position="240"/>
    </location>
</feature>
<dbReference type="InterPro" id="IPR000203">
    <property type="entry name" value="GPS"/>
</dbReference>
<keyword evidence="27" id="KW-1185">Reference proteome</keyword>
<keyword evidence="16" id="KW-0245">EGF-like domain</keyword>
<dbReference type="GO" id="GO:0004930">
    <property type="term" value="F:G protein-coupled receptor activity"/>
    <property type="evidence" value="ECO:0007669"/>
    <property type="project" value="UniProtKB-KW"/>
</dbReference>
<comment type="similarity">
    <text evidence="2">Belongs to the G-protein coupled receptor 2 family. Adhesion G-protein coupled receptor (ADGR) subfamily.</text>
</comment>
<feature type="compositionally biased region" description="Basic and acidic residues" evidence="18">
    <location>
        <begin position="1631"/>
        <end position="1647"/>
    </location>
</feature>
<evidence type="ECO:0000256" key="10">
    <source>
        <dbReference type="ARBA" id="ARBA00023136"/>
    </source>
</evidence>
<feature type="compositionally biased region" description="Polar residues" evidence="18">
    <location>
        <begin position="1601"/>
        <end position="1612"/>
    </location>
</feature>
<evidence type="ECO:0000259" key="21">
    <source>
        <dbReference type="PROSITE" id="PS50026"/>
    </source>
</evidence>
<feature type="region of interest" description="Disordered" evidence="18">
    <location>
        <begin position="1581"/>
        <end position="1713"/>
    </location>
</feature>
<feature type="transmembrane region" description="Helical" evidence="19">
    <location>
        <begin position="1389"/>
        <end position="1407"/>
    </location>
</feature>
<dbReference type="Gene3D" id="2.60.220.50">
    <property type="match status" value="1"/>
</dbReference>
<evidence type="ECO:0000256" key="19">
    <source>
        <dbReference type="SAM" id="Phobius"/>
    </source>
</evidence>
<dbReference type="Proteomes" id="UP001208570">
    <property type="component" value="Unassembled WGS sequence"/>
</dbReference>
<feature type="transmembrane region" description="Helical" evidence="19">
    <location>
        <begin position="1427"/>
        <end position="1448"/>
    </location>
</feature>
<dbReference type="PROSITE" id="PS50227">
    <property type="entry name" value="G_PROTEIN_RECEP_F2_3"/>
    <property type="match status" value="1"/>
</dbReference>
<feature type="disulfide bond" evidence="16">
    <location>
        <begin position="230"/>
        <end position="239"/>
    </location>
</feature>
<dbReference type="Gene3D" id="4.10.1240.10">
    <property type="entry name" value="GPCR, family 2, extracellular hormone receptor domain"/>
    <property type="match status" value="1"/>
</dbReference>
<dbReference type="Pfam" id="PF00053">
    <property type="entry name" value="EGF_laminin"/>
    <property type="match status" value="1"/>
</dbReference>
<feature type="domain" description="Laminin G" evidence="20">
    <location>
        <begin position="301"/>
        <end position="551"/>
    </location>
</feature>
<keyword evidence="6" id="KW-0732">Signal</keyword>
<dbReference type="InterPro" id="IPR017981">
    <property type="entry name" value="GPCR_2-like_7TM"/>
</dbReference>
<dbReference type="PROSITE" id="PS01186">
    <property type="entry name" value="EGF_2"/>
    <property type="match status" value="1"/>
</dbReference>
<dbReference type="PROSITE" id="PS50026">
    <property type="entry name" value="EGF_3"/>
    <property type="match status" value="2"/>
</dbReference>
<evidence type="ECO:0000256" key="13">
    <source>
        <dbReference type="ARBA" id="ARBA00023180"/>
    </source>
</evidence>
<name>A0AAD9JZD1_9ANNE</name>
<feature type="region of interest" description="Disordered" evidence="18">
    <location>
        <begin position="1765"/>
        <end position="1873"/>
    </location>
</feature>
<evidence type="ECO:0000256" key="6">
    <source>
        <dbReference type="ARBA" id="ARBA00022729"/>
    </source>
</evidence>
<keyword evidence="15 17" id="KW-0424">Laminin EGF-like domain</keyword>
<dbReference type="FunFam" id="2.10.25.10:FF:000031">
    <property type="entry name" value="neurogenic locus notch homolog protein 3"/>
    <property type="match status" value="1"/>
</dbReference>
<dbReference type="Pfam" id="PF00002">
    <property type="entry name" value="7tm_2"/>
    <property type="match status" value="1"/>
</dbReference>
<evidence type="ECO:0000256" key="9">
    <source>
        <dbReference type="ARBA" id="ARBA00023040"/>
    </source>
</evidence>
<feature type="disulfide bond" evidence="17">
    <location>
        <begin position="859"/>
        <end position="868"/>
    </location>
</feature>
<feature type="compositionally biased region" description="Low complexity" evidence="18">
    <location>
        <begin position="1850"/>
        <end position="1864"/>
    </location>
</feature>
<feature type="compositionally biased region" description="Polar residues" evidence="18">
    <location>
        <begin position="1765"/>
        <end position="1787"/>
    </location>
</feature>
<dbReference type="InterPro" id="IPR000742">
    <property type="entry name" value="EGF"/>
</dbReference>
<feature type="compositionally biased region" description="Acidic residues" evidence="18">
    <location>
        <begin position="436"/>
        <end position="483"/>
    </location>
</feature>
<dbReference type="GO" id="GO:0007166">
    <property type="term" value="P:cell surface receptor signaling pathway"/>
    <property type="evidence" value="ECO:0007669"/>
    <property type="project" value="InterPro"/>
</dbReference>
<dbReference type="Gene3D" id="2.10.25.10">
    <property type="entry name" value="Laminin"/>
    <property type="match status" value="2"/>
</dbReference>
<proteinExistence type="inferred from homology"/>
<dbReference type="Gene3D" id="2.170.300.10">
    <property type="entry name" value="Tie2 ligand-binding domain superfamily"/>
    <property type="match status" value="1"/>
</dbReference>
<dbReference type="CDD" id="cd00055">
    <property type="entry name" value="EGF_Lam"/>
    <property type="match status" value="1"/>
</dbReference>
<dbReference type="Pfam" id="PF16489">
    <property type="entry name" value="GAIN"/>
    <property type="match status" value="1"/>
</dbReference>
<dbReference type="SUPFAM" id="SSF111418">
    <property type="entry name" value="Hormone receptor domain"/>
    <property type="match status" value="1"/>
</dbReference>